<gene>
    <name evidence="1" type="ORF">LGH74_08165</name>
</gene>
<dbReference type="RefSeq" id="WP_226174406.1">
    <property type="nucleotide sequence ID" value="NZ_JAJADR010000002.1"/>
</dbReference>
<dbReference type="Proteomes" id="UP001165296">
    <property type="component" value="Unassembled WGS sequence"/>
</dbReference>
<reference evidence="1" key="1">
    <citation type="submission" date="2021-10" db="EMBL/GenBank/DDBJ databases">
        <authorList>
            <person name="Dean J.D."/>
            <person name="Kim M.K."/>
            <person name="Newey C.N."/>
            <person name="Stoker T.S."/>
            <person name="Thompson D.W."/>
            <person name="Grose J.H."/>
        </authorList>
    </citation>
    <scope>NUCLEOTIDE SEQUENCE</scope>
    <source>
        <strain evidence="1">BT178</strain>
    </source>
</reference>
<organism evidence="1 2">
    <name type="scientific">Hymenobacter lucidus</name>
    <dbReference type="NCBI Taxonomy" id="2880930"/>
    <lineage>
        <taxon>Bacteria</taxon>
        <taxon>Pseudomonadati</taxon>
        <taxon>Bacteroidota</taxon>
        <taxon>Cytophagia</taxon>
        <taxon>Cytophagales</taxon>
        <taxon>Hymenobacteraceae</taxon>
        <taxon>Hymenobacter</taxon>
    </lineage>
</organism>
<accession>A0ABS8AP30</accession>
<evidence type="ECO:0000313" key="1">
    <source>
        <dbReference type="EMBL" id="MCB2407948.1"/>
    </source>
</evidence>
<dbReference type="EMBL" id="JAJADR010000002">
    <property type="protein sequence ID" value="MCB2407948.1"/>
    <property type="molecule type" value="Genomic_DNA"/>
</dbReference>
<sequence length="175" mass="20528">MSVDFFPFQSTEDDPQLFKYNELDPQISEITLRIAKEHLIIARRKDNPEEARMLEYLILNHRVSPNRLVLTYDITNYLSNFSNNASDERTRNIARSLRYEGVFVISHSGKSGYKLANSYSDITQQFEHYLKYVIPMLQKIKILNSSIAEQTFNSINILEKDRAFQELRQMLTGIK</sequence>
<protein>
    <submittedName>
        <fullName evidence="1">Uncharacterized protein</fullName>
    </submittedName>
</protein>
<name>A0ABS8AP30_9BACT</name>
<keyword evidence="2" id="KW-1185">Reference proteome</keyword>
<evidence type="ECO:0000313" key="2">
    <source>
        <dbReference type="Proteomes" id="UP001165296"/>
    </source>
</evidence>
<proteinExistence type="predicted"/>
<comment type="caution">
    <text evidence="1">The sequence shown here is derived from an EMBL/GenBank/DDBJ whole genome shotgun (WGS) entry which is preliminary data.</text>
</comment>